<dbReference type="EMBL" id="CM026429">
    <property type="protein sequence ID" value="KAG0564401.1"/>
    <property type="molecule type" value="Genomic_DNA"/>
</dbReference>
<keyword evidence="3" id="KW-1185">Reference proteome</keyword>
<comment type="caution">
    <text evidence="2">The sequence shown here is derived from an EMBL/GenBank/DDBJ whole genome shotgun (WGS) entry which is preliminary data.</text>
</comment>
<protein>
    <submittedName>
        <fullName evidence="2">Uncharacterized protein</fullName>
    </submittedName>
</protein>
<accession>A0A8T0GXA6</accession>
<sequence length="101" mass="10935">MLPSSSKSVKRKWESATRTKTTMSPSLKLFSVATRSHPWSHCGSLLGVPNETLHVRPSSLSKLSLAHSSTLGSTFVGSQLFPLTQPIASKSGSHWLFHSST</sequence>
<evidence type="ECO:0000313" key="2">
    <source>
        <dbReference type="EMBL" id="KAG0564401.1"/>
    </source>
</evidence>
<organism evidence="2 3">
    <name type="scientific">Ceratodon purpureus</name>
    <name type="common">Fire moss</name>
    <name type="synonym">Dicranum purpureum</name>
    <dbReference type="NCBI Taxonomy" id="3225"/>
    <lineage>
        <taxon>Eukaryota</taxon>
        <taxon>Viridiplantae</taxon>
        <taxon>Streptophyta</taxon>
        <taxon>Embryophyta</taxon>
        <taxon>Bryophyta</taxon>
        <taxon>Bryophytina</taxon>
        <taxon>Bryopsida</taxon>
        <taxon>Dicranidae</taxon>
        <taxon>Pseudoditrichales</taxon>
        <taxon>Ditrichaceae</taxon>
        <taxon>Ceratodon</taxon>
    </lineage>
</organism>
<reference evidence="2" key="1">
    <citation type="submission" date="2020-06" db="EMBL/GenBank/DDBJ databases">
        <title>WGS assembly of Ceratodon purpureus strain R40.</title>
        <authorList>
            <person name="Carey S.B."/>
            <person name="Jenkins J."/>
            <person name="Shu S."/>
            <person name="Lovell J.T."/>
            <person name="Sreedasyam A."/>
            <person name="Maumus F."/>
            <person name="Tiley G.P."/>
            <person name="Fernandez-Pozo N."/>
            <person name="Barry K."/>
            <person name="Chen C."/>
            <person name="Wang M."/>
            <person name="Lipzen A."/>
            <person name="Daum C."/>
            <person name="Saski C.A."/>
            <person name="Payton A.C."/>
            <person name="Mcbreen J.C."/>
            <person name="Conrad R.E."/>
            <person name="Kollar L.M."/>
            <person name="Olsson S."/>
            <person name="Huttunen S."/>
            <person name="Landis J.B."/>
            <person name="Wickett N.J."/>
            <person name="Johnson M.G."/>
            <person name="Rensing S.A."/>
            <person name="Grimwood J."/>
            <person name="Schmutz J."/>
            <person name="Mcdaniel S.F."/>
        </authorList>
    </citation>
    <scope>NUCLEOTIDE SEQUENCE</scope>
    <source>
        <strain evidence="2">R40</strain>
    </source>
</reference>
<evidence type="ECO:0000256" key="1">
    <source>
        <dbReference type="SAM" id="MobiDB-lite"/>
    </source>
</evidence>
<dbReference type="Proteomes" id="UP000822688">
    <property type="component" value="Chromosome 8"/>
</dbReference>
<proteinExistence type="predicted"/>
<feature type="region of interest" description="Disordered" evidence="1">
    <location>
        <begin position="1"/>
        <end position="20"/>
    </location>
</feature>
<dbReference type="AlphaFoldDB" id="A0A8T0GXA6"/>
<gene>
    <name evidence="2" type="ORF">KC19_8G107900</name>
</gene>
<evidence type="ECO:0000313" key="3">
    <source>
        <dbReference type="Proteomes" id="UP000822688"/>
    </source>
</evidence>
<name>A0A8T0GXA6_CERPU</name>